<dbReference type="PANTHER" id="PTHR32071">
    <property type="entry name" value="TRANSCRIPTIONAL REGULATORY PROTEIN"/>
    <property type="match status" value="1"/>
</dbReference>
<dbReference type="Gene3D" id="1.10.8.60">
    <property type="match status" value="1"/>
</dbReference>
<evidence type="ECO:0000256" key="1">
    <source>
        <dbReference type="ARBA" id="ARBA00022741"/>
    </source>
</evidence>
<dbReference type="InterPro" id="IPR027417">
    <property type="entry name" value="P-loop_NTPase"/>
</dbReference>
<dbReference type="SMART" id="SM00091">
    <property type="entry name" value="PAS"/>
    <property type="match status" value="1"/>
</dbReference>
<dbReference type="Pfam" id="PF25601">
    <property type="entry name" value="AAA_lid_14"/>
    <property type="match status" value="1"/>
</dbReference>
<evidence type="ECO:0000256" key="3">
    <source>
        <dbReference type="ARBA" id="ARBA00023015"/>
    </source>
</evidence>
<dbReference type="AlphaFoldDB" id="A0A5B9QNJ5"/>
<feature type="region of interest" description="Disordered" evidence="5">
    <location>
        <begin position="201"/>
        <end position="228"/>
    </location>
</feature>
<keyword evidence="9" id="KW-1185">Reference proteome</keyword>
<feature type="domain" description="PAS" evidence="7">
    <location>
        <begin position="9"/>
        <end position="55"/>
    </location>
</feature>
<dbReference type="OrthoDB" id="231230at2"/>
<keyword evidence="2" id="KW-0067">ATP-binding</keyword>
<dbReference type="GO" id="GO:0043565">
    <property type="term" value="F:sequence-specific DNA binding"/>
    <property type="evidence" value="ECO:0007669"/>
    <property type="project" value="InterPro"/>
</dbReference>
<feature type="domain" description="Sigma-54 factor interaction" evidence="6">
    <location>
        <begin position="166"/>
        <end position="388"/>
    </location>
</feature>
<dbReference type="PROSITE" id="PS50112">
    <property type="entry name" value="PAS"/>
    <property type="match status" value="1"/>
</dbReference>
<name>A0A5B9QNJ5_9BACT</name>
<dbReference type="InterPro" id="IPR035965">
    <property type="entry name" value="PAS-like_dom_sf"/>
</dbReference>
<evidence type="ECO:0000313" key="8">
    <source>
        <dbReference type="EMBL" id="QEG39055.1"/>
    </source>
</evidence>
<dbReference type="SUPFAM" id="SSF55785">
    <property type="entry name" value="PYP-like sensor domain (PAS domain)"/>
    <property type="match status" value="1"/>
</dbReference>
<dbReference type="GO" id="GO:0006355">
    <property type="term" value="P:regulation of DNA-templated transcription"/>
    <property type="evidence" value="ECO:0007669"/>
    <property type="project" value="InterPro"/>
</dbReference>
<gene>
    <name evidence="8" type="primary">zraR_3</name>
    <name evidence="8" type="ORF">UC8_10160</name>
</gene>
<evidence type="ECO:0000256" key="5">
    <source>
        <dbReference type="SAM" id="MobiDB-lite"/>
    </source>
</evidence>
<accession>A0A5B9QNJ5</accession>
<sequence length="470" mass="50756">MPDRKRGTSIRPLARVLDASDRPAWMIDADGKLSYLSASCQGWLGVDIDSLLGRNTRRVPEPDSDLDRLARSLAAPLGLAERGQVHHRVAPPHLPDADGATADAATSANADVLFLALDERGTEVLALAGHSPPPPTTAEQAVGMAIRKQLDRWQTQWPPLAQLPGTMGESAVAARLRRQLLLAGSAHEHLMLVGPVGSGRESAAHAIHRHRGDKSSREPRSSRNPPSVQIPLVAVDGGLMDAELLDATLAPMVHRLGEVPASEATVLLRNLDQMPHDAQGRLQQTCERFESRLWLLAISTVDGESLRADGCLIDELADRLGVYSIRFTSLADRAVDIPVIATAILQRRRSQSSGQAERFSRQTLDVLVSYPWPQNLSELDAAIRHAVRTATGPAILPTDLPLAIRTYAAPDPGGGQGPNLNLDAALSKLERQLISRALDQAGGNRAEAARLLNISRGRLLRKLEEQDADK</sequence>
<reference evidence="8 9" key="1">
    <citation type="submission" date="2019-08" db="EMBL/GenBank/DDBJ databases">
        <title>Deep-cultivation of Planctomycetes and their phenomic and genomic characterization uncovers novel biology.</title>
        <authorList>
            <person name="Wiegand S."/>
            <person name="Jogler M."/>
            <person name="Boedeker C."/>
            <person name="Pinto D."/>
            <person name="Vollmers J."/>
            <person name="Rivas-Marin E."/>
            <person name="Kohn T."/>
            <person name="Peeters S.H."/>
            <person name="Heuer A."/>
            <person name="Rast P."/>
            <person name="Oberbeckmann S."/>
            <person name="Bunk B."/>
            <person name="Jeske O."/>
            <person name="Meyerdierks A."/>
            <person name="Storesund J.E."/>
            <person name="Kallscheuer N."/>
            <person name="Luecker S."/>
            <person name="Lage O.M."/>
            <person name="Pohl T."/>
            <person name="Merkel B.J."/>
            <person name="Hornburger P."/>
            <person name="Mueller R.-W."/>
            <person name="Bruemmer F."/>
            <person name="Labrenz M."/>
            <person name="Spormann A.M."/>
            <person name="Op den Camp H."/>
            <person name="Overmann J."/>
            <person name="Amann R."/>
            <person name="Jetten M.S.M."/>
            <person name="Mascher T."/>
            <person name="Medema M.H."/>
            <person name="Devos D.P."/>
            <person name="Kaster A.-K."/>
            <person name="Ovreas L."/>
            <person name="Rohde M."/>
            <person name="Galperin M.Y."/>
            <person name="Jogler C."/>
        </authorList>
    </citation>
    <scope>NUCLEOTIDE SEQUENCE [LARGE SCALE GENOMIC DNA]</scope>
    <source>
        <strain evidence="8 9">UC8</strain>
    </source>
</reference>
<keyword evidence="4" id="KW-0804">Transcription</keyword>
<dbReference type="InterPro" id="IPR009057">
    <property type="entry name" value="Homeodomain-like_sf"/>
</dbReference>
<dbReference type="Pfam" id="PF02954">
    <property type="entry name" value="HTH_8"/>
    <property type="match status" value="1"/>
</dbReference>
<organism evidence="8 9">
    <name type="scientific">Roseimaritima ulvae</name>
    <dbReference type="NCBI Taxonomy" id="980254"/>
    <lineage>
        <taxon>Bacteria</taxon>
        <taxon>Pseudomonadati</taxon>
        <taxon>Planctomycetota</taxon>
        <taxon>Planctomycetia</taxon>
        <taxon>Pirellulales</taxon>
        <taxon>Pirellulaceae</taxon>
        <taxon>Roseimaritima</taxon>
    </lineage>
</organism>
<evidence type="ECO:0000256" key="4">
    <source>
        <dbReference type="ARBA" id="ARBA00023163"/>
    </source>
</evidence>
<dbReference type="PROSITE" id="PS50045">
    <property type="entry name" value="SIGMA54_INTERACT_4"/>
    <property type="match status" value="1"/>
</dbReference>
<dbReference type="SUPFAM" id="SSF46689">
    <property type="entry name" value="Homeodomain-like"/>
    <property type="match status" value="1"/>
</dbReference>
<dbReference type="InterPro" id="IPR002078">
    <property type="entry name" value="Sigma_54_int"/>
</dbReference>
<dbReference type="Pfam" id="PF14532">
    <property type="entry name" value="Sigma54_activ_2"/>
    <property type="match status" value="1"/>
</dbReference>
<keyword evidence="3" id="KW-0805">Transcription regulation</keyword>
<evidence type="ECO:0000259" key="6">
    <source>
        <dbReference type="PROSITE" id="PS50045"/>
    </source>
</evidence>
<dbReference type="InterPro" id="IPR002197">
    <property type="entry name" value="HTH_Fis"/>
</dbReference>
<dbReference type="SUPFAM" id="SSF52540">
    <property type="entry name" value="P-loop containing nucleoside triphosphate hydrolases"/>
    <property type="match status" value="1"/>
</dbReference>
<protein>
    <submittedName>
        <fullName evidence="8">Transcriptional regulatory protein ZraR</fullName>
    </submittedName>
</protein>
<keyword evidence="1" id="KW-0547">Nucleotide-binding</keyword>
<dbReference type="Gene3D" id="3.40.50.300">
    <property type="entry name" value="P-loop containing nucleotide triphosphate hydrolases"/>
    <property type="match status" value="1"/>
</dbReference>
<dbReference type="InterPro" id="IPR058031">
    <property type="entry name" value="AAA_lid_NorR"/>
</dbReference>
<evidence type="ECO:0000313" key="9">
    <source>
        <dbReference type="Proteomes" id="UP000325286"/>
    </source>
</evidence>
<dbReference type="RefSeq" id="WP_068142308.1">
    <property type="nucleotide sequence ID" value="NZ_CP042914.1"/>
</dbReference>
<dbReference type="GO" id="GO:0005524">
    <property type="term" value="F:ATP binding"/>
    <property type="evidence" value="ECO:0007669"/>
    <property type="project" value="UniProtKB-KW"/>
</dbReference>
<dbReference type="PRINTS" id="PR01590">
    <property type="entry name" value="HTHFIS"/>
</dbReference>
<dbReference type="InterPro" id="IPR000014">
    <property type="entry name" value="PAS"/>
</dbReference>
<evidence type="ECO:0000256" key="2">
    <source>
        <dbReference type="ARBA" id="ARBA00022840"/>
    </source>
</evidence>
<dbReference type="Proteomes" id="UP000325286">
    <property type="component" value="Chromosome"/>
</dbReference>
<evidence type="ECO:0000259" key="7">
    <source>
        <dbReference type="PROSITE" id="PS50112"/>
    </source>
</evidence>
<proteinExistence type="predicted"/>
<dbReference type="Gene3D" id="1.10.10.60">
    <property type="entry name" value="Homeodomain-like"/>
    <property type="match status" value="1"/>
</dbReference>
<dbReference type="PANTHER" id="PTHR32071:SF57">
    <property type="entry name" value="C4-DICARBOXYLATE TRANSPORT TRANSCRIPTIONAL REGULATORY PROTEIN DCTD"/>
    <property type="match status" value="1"/>
</dbReference>
<dbReference type="EMBL" id="CP042914">
    <property type="protein sequence ID" value="QEG39055.1"/>
    <property type="molecule type" value="Genomic_DNA"/>
</dbReference>
<dbReference type="KEGG" id="rul:UC8_10160"/>